<feature type="transmembrane region" description="Helical" evidence="1">
    <location>
        <begin position="143"/>
        <end position="161"/>
    </location>
</feature>
<sequence length="163" mass="18268">MKVHDKCFWVAETKTNNPTTDVYVLGTLYYDGDPAKWKSEMGSPNTALYGQIKSSLCTNMQKALKNSNSDISKAWTGCSLIKLTEFSAQSKITLKKKSLDPLQTKNNYAFLYANIRNSLQSYSSVKPSNYYYGRVMRVSESHLLTPCIAALLTTFSALLIISH</sequence>
<evidence type="ECO:0000313" key="2">
    <source>
        <dbReference type="EMBL" id="THD24864.1"/>
    </source>
</evidence>
<name>A0A4E0RF41_FASHE</name>
<dbReference type="Proteomes" id="UP000230066">
    <property type="component" value="Unassembled WGS sequence"/>
</dbReference>
<evidence type="ECO:0000313" key="3">
    <source>
        <dbReference type="Proteomes" id="UP000230066"/>
    </source>
</evidence>
<dbReference type="EMBL" id="JXXN02001392">
    <property type="protein sequence ID" value="THD24864.1"/>
    <property type="molecule type" value="Genomic_DNA"/>
</dbReference>
<reference evidence="2" key="1">
    <citation type="submission" date="2019-03" db="EMBL/GenBank/DDBJ databases">
        <title>Improved annotation for the trematode Fasciola hepatica.</title>
        <authorList>
            <person name="Choi Y.-J."/>
            <person name="Martin J."/>
            <person name="Mitreva M."/>
        </authorList>
    </citation>
    <scope>NUCLEOTIDE SEQUENCE [LARGE SCALE GENOMIC DNA]</scope>
</reference>
<organism evidence="2 3">
    <name type="scientific">Fasciola hepatica</name>
    <name type="common">Liver fluke</name>
    <dbReference type="NCBI Taxonomy" id="6192"/>
    <lineage>
        <taxon>Eukaryota</taxon>
        <taxon>Metazoa</taxon>
        <taxon>Spiralia</taxon>
        <taxon>Lophotrochozoa</taxon>
        <taxon>Platyhelminthes</taxon>
        <taxon>Trematoda</taxon>
        <taxon>Digenea</taxon>
        <taxon>Plagiorchiida</taxon>
        <taxon>Echinostomata</taxon>
        <taxon>Echinostomatoidea</taxon>
        <taxon>Fasciolidae</taxon>
        <taxon>Fasciola</taxon>
    </lineage>
</organism>
<keyword evidence="3" id="KW-1185">Reference proteome</keyword>
<proteinExistence type="predicted"/>
<gene>
    <name evidence="2" type="ORF">D915_004302</name>
</gene>
<evidence type="ECO:0000256" key="1">
    <source>
        <dbReference type="SAM" id="Phobius"/>
    </source>
</evidence>
<comment type="caution">
    <text evidence="2">The sequence shown here is derived from an EMBL/GenBank/DDBJ whole genome shotgun (WGS) entry which is preliminary data.</text>
</comment>
<dbReference type="SUPFAM" id="SSF82671">
    <property type="entry name" value="SEA domain"/>
    <property type="match status" value="1"/>
</dbReference>
<keyword evidence="1" id="KW-0812">Transmembrane</keyword>
<protein>
    <submittedName>
        <fullName evidence="2">Uncharacterized protein</fullName>
    </submittedName>
</protein>
<dbReference type="AlphaFoldDB" id="A0A4E0RF41"/>
<keyword evidence="1" id="KW-0472">Membrane</keyword>
<accession>A0A4E0RF41</accession>
<dbReference type="InterPro" id="IPR036364">
    <property type="entry name" value="SEA_dom_sf"/>
</dbReference>
<keyword evidence="1" id="KW-1133">Transmembrane helix</keyword>